<evidence type="ECO:0000256" key="1">
    <source>
        <dbReference type="SAM" id="SignalP"/>
    </source>
</evidence>
<name>A0ABV2WL31_9NOCA</name>
<dbReference type="RefSeq" id="WP_356953648.1">
    <property type="nucleotide sequence ID" value="NZ_JBEXYG010000002.1"/>
</dbReference>
<protein>
    <submittedName>
        <fullName evidence="2">Uncharacterized protein</fullName>
    </submittedName>
</protein>
<keyword evidence="3" id="KW-1185">Reference proteome</keyword>
<feature type="signal peptide" evidence="1">
    <location>
        <begin position="1"/>
        <end position="33"/>
    </location>
</feature>
<accession>A0ABV2WL31</accession>
<dbReference type="EMBL" id="JBEYBF010000003">
    <property type="protein sequence ID" value="MEU1951592.1"/>
    <property type="molecule type" value="Genomic_DNA"/>
</dbReference>
<evidence type="ECO:0000313" key="3">
    <source>
        <dbReference type="Proteomes" id="UP001550628"/>
    </source>
</evidence>
<comment type="caution">
    <text evidence="2">The sequence shown here is derived from an EMBL/GenBank/DDBJ whole genome shotgun (WGS) entry which is preliminary data.</text>
</comment>
<gene>
    <name evidence="2" type="ORF">ABZ510_06990</name>
</gene>
<evidence type="ECO:0000313" key="2">
    <source>
        <dbReference type="EMBL" id="MEU1951592.1"/>
    </source>
</evidence>
<proteinExistence type="predicted"/>
<organism evidence="2 3">
    <name type="scientific">Nocardia rhamnosiphila</name>
    <dbReference type="NCBI Taxonomy" id="426716"/>
    <lineage>
        <taxon>Bacteria</taxon>
        <taxon>Bacillati</taxon>
        <taxon>Actinomycetota</taxon>
        <taxon>Actinomycetes</taxon>
        <taxon>Mycobacteriales</taxon>
        <taxon>Nocardiaceae</taxon>
        <taxon>Nocardia</taxon>
    </lineage>
</organism>
<dbReference type="Proteomes" id="UP001550628">
    <property type="component" value="Unassembled WGS sequence"/>
</dbReference>
<reference evidence="2 3" key="1">
    <citation type="submission" date="2024-06" db="EMBL/GenBank/DDBJ databases">
        <title>The Natural Products Discovery Center: Release of the First 8490 Sequenced Strains for Exploring Actinobacteria Biosynthetic Diversity.</title>
        <authorList>
            <person name="Kalkreuter E."/>
            <person name="Kautsar S.A."/>
            <person name="Yang D."/>
            <person name="Bader C.D."/>
            <person name="Teijaro C.N."/>
            <person name="Fluegel L."/>
            <person name="Davis C.M."/>
            <person name="Simpson J.R."/>
            <person name="Lauterbach L."/>
            <person name="Steele A.D."/>
            <person name="Gui C."/>
            <person name="Meng S."/>
            <person name="Li G."/>
            <person name="Viehrig K."/>
            <person name="Ye F."/>
            <person name="Su P."/>
            <person name="Kiefer A.F."/>
            <person name="Nichols A."/>
            <person name="Cepeda A.J."/>
            <person name="Yan W."/>
            <person name="Fan B."/>
            <person name="Jiang Y."/>
            <person name="Adhikari A."/>
            <person name="Zheng C.-J."/>
            <person name="Schuster L."/>
            <person name="Cowan T.M."/>
            <person name="Smanski M.J."/>
            <person name="Chevrette M.G."/>
            <person name="De Carvalho L.P.S."/>
            <person name="Shen B."/>
        </authorList>
    </citation>
    <scope>NUCLEOTIDE SEQUENCE [LARGE SCALE GENOMIC DNA]</scope>
    <source>
        <strain evidence="2 3">NPDC019708</strain>
    </source>
</reference>
<feature type="chain" id="PRO_5045847056" evidence="1">
    <location>
        <begin position="34"/>
        <end position="118"/>
    </location>
</feature>
<keyword evidence="1" id="KW-0732">Signal</keyword>
<sequence length="118" mass="12171">MSIRARPAIIRIAAIAVAVCAATLFGTAGQAFADVEPGAYTSTTWSSGIVLLQRDGRVEGGDLVLIGRYPIHSTPDGGYVDLFPGHRVVLIGDGHGGYEGPAYLGGVLIGAITLTPQH</sequence>